<dbReference type="InterPro" id="IPR036390">
    <property type="entry name" value="WH_DNA-bd_sf"/>
</dbReference>
<dbReference type="InterPro" id="IPR014036">
    <property type="entry name" value="DeoR-like_C"/>
</dbReference>
<dbReference type="OrthoDB" id="9797223at2"/>
<feature type="domain" description="HTH deoR-type" evidence="4">
    <location>
        <begin position="2"/>
        <end position="57"/>
    </location>
</feature>
<dbReference type="PANTHER" id="PTHR30363:SF60">
    <property type="entry name" value="HTH-TYPE TRANSCRIPTIONAL REGULATOR IOLR"/>
    <property type="match status" value="1"/>
</dbReference>
<dbReference type="Gene3D" id="1.10.10.10">
    <property type="entry name" value="Winged helix-like DNA-binding domain superfamily/Winged helix DNA-binding domain"/>
    <property type="match status" value="1"/>
</dbReference>
<dbReference type="InterPro" id="IPR018356">
    <property type="entry name" value="Tscrpt_reg_HTH_DeoR_CS"/>
</dbReference>
<gene>
    <name evidence="5" type="ORF">CBF37_11085</name>
</gene>
<dbReference type="Proteomes" id="UP000287857">
    <property type="component" value="Unassembled WGS sequence"/>
</dbReference>
<evidence type="ECO:0000256" key="1">
    <source>
        <dbReference type="ARBA" id="ARBA00023015"/>
    </source>
</evidence>
<protein>
    <submittedName>
        <fullName evidence="5">DeoR family transcriptional regulator</fullName>
    </submittedName>
</protein>
<dbReference type="SMART" id="SM00420">
    <property type="entry name" value="HTH_DEOR"/>
    <property type="match status" value="1"/>
</dbReference>
<comment type="caution">
    <text evidence="5">The sequence shown here is derived from an EMBL/GenBank/DDBJ whole genome shotgun (WGS) entry which is preliminary data.</text>
</comment>
<dbReference type="InterPro" id="IPR050313">
    <property type="entry name" value="Carb_Metab_HTH_regulators"/>
</dbReference>
<dbReference type="SUPFAM" id="SSF100950">
    <property type="entry name" value="NagB/RpiA/CoA transferase-like"/>
    <property type="match status" value="1"/>
</dbReference>
<keyword evidence="6" id="KW-1185">Reference proteome</keyword>
<evidence type="ECO:0000313" key="6">
    <source>
        <dbReference type="Proteomes" id="UP000287857"/>
    </source>
</evidence>
<dbReference type="Pfam" id="PF08220">
    <property type="entry name" value="HTH_DeoR"/>
    <property type="match status" value="1"/>
</dbReference>
<dbReference type="InterPro" id="IPR036388">
    <property type="entry name" value="WH-like_DNA-bd_sf"/>
</dbReference>
<dbReference type="Gene3D" id="3.40.50.1360">
    <property type="match status" value="1"/>
</dbReference>
<dbReference type="SUPFAM" id="SSF46785">
    <property type="entry name" value="Winged helix' DNA-binding domain"/>
    <property type="match status" value="1"/>
</dbReference>
<dbReference type="InterPro" id="IPR001034">
    <property type="entry name" value="DeoR_HTH"/>
</dbReference>
<dbReference type="InterPro" id="IPR037171">
    <property type="entry name" value="NagB/RpiA_transferase-like"/>
</dbReference>
<dbReference type="RefSeq" id="WP_125984800.1">
    <property type="nucleotide sequence ID" value="NZ_NGJS01000027.1"/>
</dbReference>
<dbReference type="GO" id="GO:0003700">
    <property type="term" value="F:DNA-binding transcription factor activity"/>
    <property type="evidence" value="ECO:0007669"/>
    <property type="project" value="InterPro"/>
</dbReference>
<dbReference type="PROSITE" id="PS00894">
    <property type="entry name" value="HTH_DEOR_1"/>
    <property type="match status" value="1"/>
</dbReference>
<evidence type="ECO:0000313" key="5">
    <source>
        <dbReference type="EMBL" id="RST96387.1"/>
    </source>
</evidence>
<evidence type="ECO:0000256" key="2">
    <source>
        <dbReference type="ARBA" id="ARBA00023125"/>
    </source>
</evidence>
<dbReference type="SMART" id="SM01134">
    <property type="entry name" value="DeoRC"/>
    <property type="match status" value="1"/>
</dbReference>
<reference evidence="5 6" key="1">
    <citation type="submission" date="2017-05" db="EMBL/GenBank/DDBJ databases">
        <title>Vagococcus spp. assemblies.</title>
        <authorList>
            <person name="Gulvik C.A."/>
        </authorList>
    </citation>
    <scope>NUCLEOTIDE SEQUENCE [LARGE SCALE GENOMIC DNA]</scope>
    <source>
        <strain evidence="5 6">SS1995</strain>
    </source>
</reference>
<accession>A0A429ZRU0</accession>
<proteinExistence type="predicted"/>
<dbReference type="PANTHER" id="PTHR30363">
    <property type="entry name" value="HTH-TYPE TRANSCRIPTIONAL REGULATOR SRLR-RELATED"/>
    <property type="match status" value="1"/>
</dbReference>
<evidence type="ECO:0000256" key="3">
    <source>
        <dbReference type="ARBA" id="ARBA00023163"/>
    </source>
</evidence>
<dbReference type="EMBL" id="NGJS01000027">
    <property type="protein sequence ID" value="RST96387.1"/>
    <property type="molecule type" value="Genomic_DNA"/>
</dbReference>
<keyword evidence="2" id="KW-0238">DNA-binding</keyword>
<dbReference type="AlphaFoldDB" id="A0A429ZRU0"/>
<dbReference type="GO" id="GO:0003677">
    <property type="term" value="F:DNA binding"/>
    <property type="evidence" value="ECO:0007669"/>
    <property type="project" value="UniProtKB-KW"/>
</dbReference>
<dbReference type="Pfam" id="PF00455">
    <property type="entry name" value="DeoRC"/>
    <property type="match status" value="1"/>
</dbReference>
<sequence>MKAKRSELIKEYIIDKQHVSLKELEKEFGVSMNTIRRDINKILEDPRFEKVYGGVSVKENNIISFENRNIKNKDIKKEIAKHAASLIEDDDLIYIDSGTTTKYILDYLDEDITITILTNNLDVIIKSENFKNVSIFILGNIFKKKTRSFVGIDPEELINRYNVSKAFMAATAVSTTHSGLMNSDIMEYEIKKHITEISTDIYLLVDHTKFDKSTLFTYAPLDIVDKMITDKNFSEKDSQFFNDKQIDIIKVNNDLH</sequence>
<keyword evidence="1" id="KW-0805">Transcription regulation</keyword>
<keyword evidence="3" id="KW-0804">Transcription</keyword>
<dbReference type="PROSITE" id="PS51000">
    <property type="entry name" value="HTH_DEOR_2"/>
    <property type="match status" value="1"/>
</dbReference>
<evidence type="ECO:0000259" key="4">
    <source>
        <dbReference type="PROSITE" id="PS51000"/>
    </source>
</evidence>
<organism evidence="5 6">
    <name type="scientific">Vagococcus vulneris</name>
    <dbReference type="NCBI Taxonomy" id="1977869"/>
    <lineage>
        <taxon>Bacteria</taxon>
        <taxon>Bacillati</taxon>
        <taxon>Bacillota</taxon>
        <taxon>Bacilli</taxon>
        <taxon>Lactobacillales</taxon>
        <taxon>Enterococcaceae</taxon>
        <taxon>Vagococcus</taxon>
    </lineage>
</organism>
<name>A0A429ZRU0_9ENTE</name>